<feature type="compositionally biased region" description="Basic residues" evidence="7">
    <location>
        <begin position="52"/>
        <end position="62"/>
    </location>
</feature>
<keyword evidence="3 6" id="KW-0227">DNA damage</keyword>
<evidence type="ECO:0000256" key="4">
    <source>
        <dbReference type="ARBA" id="ARBA00023242"/>
    </source>
</evidence>
<dbReference type="STRING" id="670483.S7RXF1"/>
<dbReference type="PANTHER" id="PTHR13220">
    <property type="entry name" value="TIMELESS INTERACTING-RELATED"/>
    <property type="match status" value="1"/>
</dbReference>
<keyword evidence="4 6" id="KW-0539">Nucleus</keyword>
<reference evidence="9 10" key="1">
    <citation type="journal article" date="2012" name="Science">
        <title>The Paleozoic origin of enzymatic lignin decomposition reconstructed from 31 fungal genomes.</title>
        <authorList>
            <person name="Floudas D."/>
            <person name="Binder M."/>
            <person name="Riley R."/>
            <person name="Barry K."/>
            <person name="Blanchette R.A."/>
            <person name="Henrissat B."/>
            <person name="Martinez A.T."/>
            <person name="Otillar R."/>
            <person name="Spatafora J.W."/>
            <person name="Yadav J.S."/>
            <person name="Aerts A."/>
            <person name="Benoit I."/>
            <person name="Boyd A."/>
            <person name="Carlson A."/>
            <person name="Copeland A."/>
            <person name="Coutinho P.M."/>
            <person name="de Vries R.P."/>
            <person name="Ferreira P."/>
            <person name="Findley K."/>
            <person name="Foster B."/>
            <person name="Gaskell J."/>
            <person name="Glotzer D."/>
            <person name="Gorecki P."/>
            <person name="Heitman J."/>
            <person name="Hesse C."/>
            <person name="Hori C."/>
            <person name="Igarashi K."/>
            <person name="Jurgens J.A."/>
            <person name="Kallen N."/>
            <person name="Kersten P."/>
            <person name="Kohler A."/>
            <person name="Kuees U."/>
            <person name="Kumar T.K.A."/>
            <person name="Kuo A."/>
            <person name="LaButti K."/>
            <person name="Larrondo L.F."/>
            <person name="Lindquist E."/>
            <person name="Ling A."/>
            <person name="Lombard V."/>
            <person name="Lucas S."/>
            <person name="Lundell T."/>
            <person name="Martin R."/>
            <person name="McLaughlin D.J."/>
            <person name="Morgenstern I."/>
            <person name="Morin E."/>
            <person name="Murat C."/>
            <person name="Nagy L.G."/>
            <person name="Nolan M."/>
            <person name="Ohm R.A."/>
            <person name="Patyshakuliyeva A."/>
            <person name="Rokas A."/>
            <person name="Ruiz-Duenas F.J."/>
            <person name="Sabat G."/>
            <person name="Salamov A."/>
            <person name="Samejima M."/>
            <person name="Schmutz J."/>
            <person name="Slot J.C."/>
            <person name="St John F."/>
            <person name="Stenlid J."/>
            <person name="Sun H."/>
            <person name="Sun S."/>
            <person name="Syed K."/>
            <person name="Tsang A."/>
            <person name="Wiebenga A."/>
            <person name="Young D."/>
            <person name="Pisabarro A."/>
            <person name="Eastwood D.C."/>
            <person name="Martin F."/>
            <person name="Cullen D."/>
            <person name="Grigoriev I.V."/>
            <person name="Hibbett D.S."/>
        </authorList>
    </citation>
    <scope>NUCLEOTIDE SEQUENCE [LARGE SCALE GENOMIC DNA]</scope>
    <source>
        <strain evidence="9 10">ATCC 11539</strain>
    </source>
</reference>
<dbReference type="OrthoDB" id="437078at2759"/>
<dbReference type="KEGG" id="gtr:GLOTRDRAFT_114564"/>
<dbReference type="GeneID" id="19299905"/>
<feature type="compositionally biased region" description="Polar residues" evidence="7">
    <location>
        <begin position="423"/>
        <end position="434"/>
    </location>
</feature>
<dbReference type="RefSeq" id="XP_007863314.1">
    <property type="nucleotide sequence ID" value="XM_007865123.1"/>
</dbReference>
<proteinExistence type="inferred from homology"/>
<feature type="compositionally biased region" description="Basic and acidic residues" evidence="7">
    <location>
        <begin position="313"/>
        <end position="329"/>
    </location>
</feature>
<name>S7RXF1_GLOTA</name>
<dbReference type="GO" id="GO:0006974">
    <property type="term" value="P:DNA damage response"/>
    <property type="evidence" value="ECO:0007669"/>
    <property type="project" value="UniProtKB-KW"/>
</dbReference>
<dbReference type="AlphaFoldDB" id="S7RXF1"/>
<dbReference type="EMBL" id="KB469298">
    <property type="protein sequence ID" value="EPQ58019.1"/>
    <property type="molecule type" value="Genomic_DNA"/>
</dbReference>
<comment type="function">
    <text evidence="6">Plays an important role in the control of DNA replication and the maintenance of replication fork stability.</text>
</comment>
<feature type="compositionally biased region" description="Basic and acidic residues" evidence="7">
    <location>
        <begin position="393"/>
        <end position="402"/>
    </location>
</feature>
<organism evidence="9 10">
    <name type="scientific">Gloeophyllum trabeum (strain ATCC 11539 / FP-39264 / Madison 617)</name>
    <name type="common">Brown rot fungus</name>
    <dbReference type="NCBI Taxonomy" id="670483"/>
    <lineage>
        <taxon>Eukaryota</taxon>
        <taxon>Fungi</taxon>
        <taxon>Dikarya</taxon>
        <taxon>Basidiomycota</taxon>
        <taxon>Agaricomycotina</taxon>
        <taxon>Agaricomycetes</taxon>
        <taxon>Gloeophyllales</taxon>
        <taxon>Gloeophyllaceae</taxon>
        <taxon>Gloeophyllum</taxon>
    </lineage>
</organism>
<keyword evidence="5 6" id="KW-0131">Cell cycle</keyword>
<evidence type="ECO:0000256" key="1">
    <source>
        <dbReference type="ARBA" id="ARBA00004123"/>
    </source>
</evidence>
<dbReference type="PANTHER" id="PTHR13220:SF11">
    <property type="entry name" value="TIMELESS-INTERACTING PROTEIN"/>
    <property type="match status" value="1"/>
</dbReference>
<evidence type="ECO:0000313" key="9">
    <source>
        <dbReference type="EMBL" id="EPQ58019.1"/>
    </source>
</evidence>
<evidence type="ECO:0000256" key="2">
    <source>
        <dbReference type="ARBA" id="ARBA00006075"/>
    </source>
</evidence>
<dbReference type="eggNOG" id="KOG3004">
    <property type="taxonomic scope" value="Eukaryota"/>
</dbReference>
<feature type="domain" description="Chromosome segregation in meiosis protein 3" evidence="8">
    <location>
        <begin position="150"/>
        <end position="231"/>
    </location>
</feature>
<feature type="compositionally biased region" description="Low complexity" evidence="7">
    <location>
        <begin position="371"/>
        <end position="383"/>
    </location>
</feature>
<protein>
    <recommendedName>
        <fullName evidence="6">Chromosome segregation in meiosis protein</fullName>
    </recommendedName>
</protein>
<keyword evidence="10" id="KW-1185">Reference proteome</keyword>
<feature type="region of interest" description="Disordered" evidence="7">
    <location>
        <begin position="313"/>
        <end position="338"/>
    </location>
</feature>
<gene>
    <name evidence="9" type="ORF">GLOTRDRAFT_114564</name>
</gene>
<evidence type="ECO:0000256" key="6">
    <source>
        <dbReference type="RuleBase" id="RU366049"/>
    </source>
</evidence>
<comment type="subcellular location">
    <subcellularLocation>
        <location evidence="1 6">Nucleus</location>
    </subcellularLocation>
</comment>
<dbReference type="GO" id="GO:0003677">
    <property type="term" value="F:DNA binding"/>
    <property type="evidence" value="ECO:0007669"/>
    <property type="project" value="TreeGrafter"/>
</dbReference>
<dbReference type="Proteomes" id="UP000030669">
    <property type="component" value="Unassembled WGS sequence"/>
</dbReference>
<feature type="compositionally biased region" description="Basic and acidic residues" evidence="7">
    <location>
        <begin position="122"/>
        <end position="154"/>
    </location>
</feature>
<dbReference type="GO" id="GO:0031298">
    <property type="term" value="C:replication fork protection complex"/>
    <property type="evidence" value="ECO:0007669"/>
    <property type="project" value="TreeGrafter"/>
</dbReference>
<dbReference type="GO" id="GO:0000076">
    <property type="term" value="P:DNA replication checkpoint signaling"/>
    <property type="evidence" value="ECO:0007669"/>
    <property type="project" value="UniProtKB-UniRule"/>
</dbReference>
<evidence type="ECO:0000256" key="5">
    <source>
        <dbReference type="ARBA" id="ARBA00023306"/>
    </source>
</evidence>
<accession>S7RXF1</accession>
<evidence type="ECO:0000313" key="10">
    <source>
        <dbReference type="Proteomes" id="UP000030669"/>
    </source>
</evidence>
<evidence type="ECO:0000259" key="8">
    <source>
        <dbReference type="Pfam" id="PF07962"/>
    </source>
</evidence>
<dbReference type="GO" id="GO:0031297">
    <property type="term" value="P:replication fork processing"/>
    <property type="evidence" value="ECO:0007669"/>
    <property type="project" value="UniProtKB-UniRule"/>
</dbReference>
<feature type="region of interest" description="Disordered" evidence="7">
    <location>
        <begin position="237"/>
        <end position="301"/>
    </location>
</feature>
<dbReference type="HOGENOM" id="CLU_050882_0_0_1"/>
<evidence type="ECO:0000256" key="3">
    <source>
        <dbReference type="ARBA" id="ARBA00022763"/>
    </source>
</evidence>
<sequence>MSATLDDIWDAPVEPSSPRRPSASDAPQSNTPERSERPLFLASDSEDDEPKTRKRTPQTKKSARPDIDAMFDNLDDDENAFQPLAPALDMNALQREAEQRHARSSQGGDLHAILPSSSPGREQSRDMADSNNENKKSNKDGPKERKVLPKLDEARLLGPNGFPALIAEAKKFKPRGKGQEATDLNRVIQLYQFWAHKMYPKMQFRDTVNRVEKLCHSKRMHVALSVWRDEAKGLVNGMKPDDPIDLVSDSDEDDADDGERTKPDGRQSLGRDVGGASDARSRAPSRPPSSPSIGQVTDVDDFDIDAMIREEQEMEADRVPAPQDTHRPTEGATAGDDMDIDDEAMWAEMMMEDAGVPSIPPVPTSIKNTDDNTTAAAAQTGGASVMDDEDMWDVVREMELESQKPGSSVAAGPETLPSEDHTTGPSSEGLTSSPQRKRRMSNADDWDDMYV</sequence>
<feature type="region of interest" description="Disordered" evidence="7">
    <location>
        <begin position="355"/>
        <end position="451"/>
    </location>
</feature>
<feature type="region of interest" description="Disordered" evidence="7">
    <location>
        <begin position="1"/>
        <end position="154"/>
    </location>
</feature>
<comment type="similarity">
    <text evidence="2 6">Belongs to the CSM3 family.</text>
</comment>
<dbReference type="InterPro" id="IPR040038">
    <property type="entry name" value="TIPIN/Csm3/Swi3"/>
</dbReference>
<dbReference type="Pfam" id="PF07962">
    <property type="entry name" value="Swi3"/>
    <property type="match status" value="1"/>
</dbReference>
<dbReference type="GO" id="GO:0043111">
    <property type="term" value="P:replication fork arrest"/>
    <property type="evidence" value="ECO:0007669"/>
    <property type="project" value="TreeGrafter"/>
</dbReference>
<feature type="compositionally biased region" description="Low complexity" evidence="7">
    <location>
        <begin position="11"/>
        <end position="29"/>
    </location>
</feature>
<feature type="compositionally biased region" description="Acidic residues" evidence="7">
    <location>
        <begin position="248"/>
        <end position="257"/>
    </location>
</feature>
<dbReference type="InterPro" id="IPR012923">
    <property type="entry name" value="Csm3"/>
</dbReference>
<evidence type="ECO:0000256" key="7">
    <source>
        <dbReference type="SAM" id="MobiDB-lite"/>
    </source>
</evidence>
<dbReference type="OMA" id="DEGWDEM"/>